<dbReference type="GO" id="GO:0016987">
    <property type="term" value="F:sigma factor activity"/>
    <property type="evidence" value="ECO:0007669"/>
    <property type="project" value="UniProtKB-KW"/>
</dbReference>
<dbReference type="InterPro" id="IPR000394">
    <property type="entry name" value="RNA_pol_sigma_54"/>
</dbReference>
<dbReference type="InterPro" id="IPR007046">
    <property type="entry name" value="RNA_pol_sigma_54_core-bd"/>
</dbReference>
<dbReference type="GO" id="GO:0001216">
    <property type="term" value="F:DNA-binding transcription activator activity"/>
    <property type="evidence" value="ECO:0007669"/>
    <property type="project" value="InterPro"/>
</dbReference>
<feature type="domain" description="RNA polymerase sigma factor 54 DNA-binding" evidence="9">
    <location>
        <begin position="277"/>
        <end position="434"/>
    </location>
</feature>
<dbReference type="PROSITE" id="PS00718">
    <property type="entry name" value="SIGMA54_2"/>
    <property type="match status" value="1"/>
</dbReference>
<accession>A0A2V3VY62</accession>
<dbReference type="GO" id="GO:0000428">
    <property type="term" value="C:DNA-directed RNA polymerase complex"/>
    <property type="evidence" value="ECO:0007669"/>
    <property type="project" value="UniProtKB-KW"/>
</dbReference>
<reference evidence="11 12" key="1">
    <citation type="submission" date="2018-05" db="EMBL/GenBank/DDBJ databases">
        <title>Genomic Encyclopedia of Type Strains, Phase IV (KMG-IV): sequencing the most valuable type-strain genomes for metagenomic binning, comparative biology and taxonomic classification.</title>
        <authorList>
            <person name="Goeker M."/>
        </authorList>
    </citation>
    <scope>NUCLEOTIDE SEQUENCE [LARGE SCALE GENOMIC DNA]</scope>
    <source>
        <strain evidence="11 12">DSM 28556</strain>
    </source>
</reference>
<dbReference type="Pfam" id="PF04552">
    <property type="entry name" value="Sigma54_DBD"/>
    <property type="match status" value="1"/>
</dbReference>
<feature type="domain" description="RNA polymerase sigma factor 54 core-binding" evidence="10">
    <location>
        <begin position="79"/>
        <end position="264"/>
    </location>
</feature>
<evidence type="ECO:0000256" key="8">
    <source>
        <dbReference type="ARBA" id="ARBA00023163"/>
    </source>
</evidence>
<dbReference type="PROSITE" id="PS50044">
    <property type="entry name" value="SIGMA54_3"/>
    <property type="match status" value="1"/>
</dbReference>
<evidence type="ECO:0000313" key="11">
    <source>
        <dbReference type="EMBL" id="PXW86947.1"/>
    </source>
</evidence>
<dbReference type="PIRSF" id="PIRSF000774">
    <property type="entry name" value="RpoN"/>
    <property type="match status" value="1"/>
</dbReference>
<comment type="caution">
    <text evidence="11">The sequence shown here is derived from an EMBL/GenBank/DDBJ whole genome shotgun (WGS) entry which is preliminary data.</text>
</comment>
<dbReference type="InterPro" id="IPR038709">
    <property type="entry name" value="RpoN_core-bd_sf"/>
</dbReference>
<evidence type="ECO:0000256" key="1">
    <source>
        <dbReference type="ARBA" id="ARBA00008798"/>
    </source>
</evidence>
<keyword evidence="6" id="KW-0731">Sigma factor</keyword>
<dbReference type="GO" id="GO:0016779">
    <property type="term" value="F:nucleotidyltransferase activity"/>
    <property type="evidence" value="ECO:0007669"/>
    <property type="project" value="UniProtKB-KW"/>
</dbReference>
<keyword evidence="4" id="KW-0548">Nucleotidyltransferase</keyword>
<keyword evidence="8" id="KW-0804">Transcription</keyword>
<protein>
    <submittedName>
        <fullName evidence="11">RNA polymerase RpoN-/SigL-like sigma 54 subunit</fullName>
    </submittedName>
</protein>
<comment type="similarity">
    <text evidence="1">Belongs to the sigma-54 factor family.</text>
</comment>
<evidence type="ECO:0000259" key="9">
    <source>
        <dbReference type="Pfam" id="PF04552"/>
    </source>
</evidence>
<dbReference type="Pfam" id="PF04963">
    <property type="entry name" value="Sigma54_CBD"/>
    <property type="match status" value="1"/>
</dbReference>
<evidence type="ECO:0000256" key="6">
    <source>
        <dbReference type="ARBA" id="ARBA00023082"/>
    </source>
</evidence>
<dbReference type="AlphaFoldDB" id="A0A2V3VY62"/>
<dbReference type="EMBL" id="QJJQ01000006">
    <property type="protein sequence ID" value="PXW86947.1"/>
    <property type="molecule type" value="Genomic_DNA"/>
</dbReference>
<dbReference type="Gene3D" id="1.10.10.60">
    <property type="entry name" value="Homeodomain-like"/>
    <property type="match status" value="1"/>
</dbReference>
<evidence type="ECO:0000256" key="7">
    <source>
        <dbReference type="ARBA" id="ARBA00023125"/>
    </source>
</evidence>
<organism evidence="11 12">
    <name type="scientific">Pseudogracilibacillus auburnensis</name>
    <dbReference type="NCBI Taxonomy" id="1494959"/>
    <lineage>
        <taxon>Bacteria</taxon>
        <taxon>Bacillati</taxon>
        <taxon>Bacillota</taxon>
        <taxon>Bacilli</taxon>
        <taxon>Bacillales</taxon>
        <taxon>Bacillaceae</taxon>
        <taxon>Pseudogracilibacillus</taxon>
    </lineage>
</organism>
<dbReference type="RefSeq" id="WP_158525589.1">
    <property type="nucleotide sequence ID" value="NZ_JADIJL010000041.1"/>
</dbReference>
<keyword evidence="3" id="KW-0808">Transferase</keyword>
<dbReference type="NCBIfam" id="TIGR02395">
    <property type="entry name" value="rpoN_sigma"/>
    <property type="match status" value="1"/>
</dbReference>
<dbReference type="InterPro" id="IPR007634">
    <property type="entry name" value="RNA_pol_sigma_54_DNA-bd"/>
</dbReference>
<evidence type="ECO:0000313" key="12">
    <source>
        <dbReference type="Proteomes" id="UP000247978"/>
    </source>
</evidence>
<dbReference type="PANTHER" id="PTHR32248">
    <property type="entry name" value="RNA POLYMERASE SIGMA-54 FACTOR"/>
    <property type="match status" value="1"/>
</dbReference>
<evidence type="ECO:0000256" key="4">
    <source>
        <dbReference type="ARBA" id="ARBA00022695"/>
    </source>
</evidence>
<dbReference type="OrthoDB" id="9814402at2"/>
<proteinExistence type="inferred from homology"/>
<name>A0A2V3VY62_9BACI</name>
<dbReference type="PROSITE" id="PS00717">
    <property type="entry name" value="SIGMA54_1"/>
    <property type="match status" value="1"/>
</dbReference>
<dbReference type="PANTHER" id="PTHR32248:SF4">
    <property type="entry name" value="RNA POLYMERASE SIGMA-54 FACTOR"/>
    <property type="match status" value="1"/>
</dbReference>
<evidence type="ECO:0000256" key="2">
    <source>
        <dbReference type="ARBA" id="ARBA00022478"/>
    </source>
</evidence>
<keyword evidence="5" id="KW-0805">Transcription regulation</keyword>
<evidence type="ECO:0000256" key="5">
    <source>
        <dbReference type="ARBA" id="ARBA00023015"/>
    </source>
</evidence>
<gene>
    <name evidence="11" type="ORF">DFR56_10613</name>
</gene>
<keyword evidence="12" id="KW-1185">Reference proteome</keyword>
<dbReference type="Proteomes" id="UP000247978">
    <property type="component" value="Unassembled WGS sequence"/>
</dbReference>
<evidence type="ECO:0000256" key="3">
    <source>
        <dbReference type="ARBA" id="ARBA00022679"/>
    </source>
</evidence>
<dbReference type="GO" id="GO:0003677">
    <property type="term" value="F:DNA binding"/>
    <property type="evidence" value="ECO:0007669"/>
    <property type="project" value="UniProtKB-KW"/>
</dbReference>
<dbReference type="Pfam" id="PF00309">
    <property type="entry name" value="Sigma54_AID"/>
    <property type="match status" value="1"/>
</dbReference>
<sequence length="441" mass="51988">MKMVLQQKQMLKMVMTTELRQAIELLQLSTYELLQFIQEQAEENPFIELVEKEDYHVDFERRPRKSSYEQHENPIDFTAKYEKNMHDYLLDQIIWLQIEEKDYKLIHYLILNINEQGYLTIEDEEICKHFNINELELKKAKNILHQLEPRGIGASNLAECLLIQAKVMYPNDHLLFSLIEHYLQLIADKQWEKIEKQLNISLDKVKELYDKIQTLNPKPGSNLSAGKVDYVLPDIFVVLNDKNNTYSIQLNDYYLPTLTFNEQYSSGLINSKELRPYVREQFKKFEWLQKSIEQRRSTILKIMNVIISKQWKFLQNGFSSLKPLTLKEVADEINMHESTVSRATANKIVQTPVGTFELRHLFSTKLTTQTGDNTSQTKVKAILQEMINQENKSKPLSDQKIADQLKENKGIVISRRTVAKYRDELHIPSSSKRKEIKLYRK</sequence>
<dbReference type="PRINTS" id="PR00045">
    <property type="entry name" value="SIGMA54FCT"/>
</dbReference>
<dbReference type="Gene3D" id="1.10.10.1330">
    <property type="entry name" value="RNA polymerase sigma-54 factor, core-binding domain"/>
    <property type="match status" value="1"/>
</dbReference>
<keyword evidence="7" id="KW-0238">DNA-binding</keyword>
<dbReference type="GO" id="GO:0006352">
    <property type="term" value="P:DNA-templated transcription initiation"/>
    <property type="evidence" value="ECO:0007669"/>
    <property type="project" value="InterPro"/>
</dbReference>
<evidence type="ECO:0000259" key="10">
    <source>
        <dbReference type="Pfam" id="PF04963"/>
    </source>
</evidence>
<keyword evidence="2" id="KW-0240">DNA-directed RNA polymerase</keyword>